<accession>A0A923RH78</accession>
<keyword evidence="4 6" id="KW-1133">Transmembrane helix</keyword>
<evidence type="ECO:0000313" key="8">
    <source>
        <dbReference type="Proteomes" id="UP000659630"/>
    </source>
</evidence>
<feature type="transmembrane region" description="Helical" evidence="6">
    <location>
        <begin position="45"/>
        <end position="64"/>
    </location>
</feature>
<proteinExistence type="predicted"/>
<feature type="transmembrane region" description="Helical" evidence="6">
    <location>
        <begin position="173"/>
        <end position="199"/>
    </location>
</feature>
<organism evidence="7 8">
    <name type="scientific">Anaerofilum hominis</name>
    <dbReference type="NCBI Taxonomy" id="2763016"/>
    <lineage>
        <taxon>Bacteria</taxon>
        <taxon>Bacillati</taxon>
        <taxon>Bacillota</taxon>
        <taxon>Clostridia</taxon>
        <taxon>Eubacteriales</taxon>
        <taxon>Oscillospiraceae</taxon>
        <taxon>Anaerofilum</taxon>
    </lineage>
</organism>
<dbReference type="RefSeq" id="WP_186888712.1">
    <property type="nucleotide sequence ID" value="NZ_JACONZ010000005.1"/>
</dbReference>
<evidence type="ECO:0000256" key="3">
    <source>
        <dbReference type="ARBA" id="ARBA00022692"/>
    </source>
</evidence>
<evidence type="ECO:0000313" key="7">
    <source>
        <dbReference type="EMBL" id="MBC5582348.1"/>
    </source>
</evidence>
<feature type="transmembrane region" description="Helical" evidence="6">
    <location>
        <begin position="134"/>
        <end position="153"/>
    </location>
</feature>
<keyword evidence="8" id="KW-1185">Reference proteome</keyword>
<sequence>MTTKKKFNGKQFLVDYAIYLILLALVVIITVISPKFLSFSVFKDILMQSSVRIVVAMGCMFIIISGSADLSGGRMVGLSSLIAASLAQQATASLKFWPGLPELPAIVPVLVSMAVGVCFGVFNGLVVSKLKVPAFLATLGSQMMIFGFSSLYFNKAPNNSQPLGGLAKGFRDLGGGSIAGIPIIVIIALTVMLLVWVMLTKTCLGKEIFAVGGNLEAARVSGINVFKIQMITYSIAGACYGLAGALESARTSSATSAYGQGYELDAIASCIVGGCSVAGGVGTVGGVFAGVIIFNVISYGLTFIGISPYWQNVVKGLIIIGAVALDVRKYASKK</sequence>
<comment type="subcellular location">
    <subcellularLocation>
        <location evidence="1">Cell membrane</location>
        <topology evidence="1">Multi-pass membrane protein</topology>
    </subcellularLocation>
</comment>
<keyword evidence="3 6" id="KW-0812">Transmembrane</keyword>
<feature type="transmembrane region" description="Helical" evidence="6">
    <location>
        <begin position="76"/>
        <end position="97"/>
    </location>
</feature>
<dbReference type="EMBL" id="JACONZ010000005">
    <property type="protein sequence ID" value="MBC5582348.1"/>
    <property type="molecule type" value="Genomic_DNA"/>
</dbReference>
<evidence type="ECO:0000256" key="2">
    <source>
        <dbReference type="ARBA" id="ARBA00022475"/>
    </source>
</evidence>
<dbReference type="Pfam" id="PF02653">
    <property type="entry name" value="BPD_transp_2"/>
    <property type="match status" value="1"/>
</dbReference>
<evidence type="ECO:0000256" key="6">
    <source>
        <dbReference type="SAM" id="Phobius"/>
    </source>
</evidence>
<dbReference type="AlphaFoldDB" id="A0A923RH78"/>
<comment type="caution">
    <text evidence="7">The sequence shown here is derived from an EMBL/GenBank/DDBJ whole genome shotgun (WGS) entry which is preliminary data.</text>
</comment>
<reference evidence="7" key="1">
    <citation type="submission" date="2020-08" db="EMBL/GenBank/DDBJ databases">
        <title>Genome public.</title>
        <authorList>
            <person name="Liu C."/>
            <person name="Sun Q."/>
        </authorList>
    </citation>
    <scope>NUCLEOTIDE SEQUENCE</scope>
    <source>
        <strain evidence="7">BX8</strain>
    </source>
</reference>
<feature type="transmembrane region" description="Helical" evidence="6">
    <location>
        <begin position="12"/>
        <end position="33"/>
    </location>
</feature>
<feature type="transmembrane region" description="Helical" evidence="6">
    <location>
        <begin position="309"/>
        <end position="327"/>
    </location>
</feature>
<dbReference type="GO" id="GO:0022857">
    <property type="term" value="F:transmembrane transporter activity"/>
    <property type="evidence" value="ECO:0007669"/>
    <property type="project" value="InterPro"/>
</dbReference>
<dbReference type="PANTHER" id="PTHR32196:SF18">
    <property type="entry name" value="GALACTOSE_METHYL GALACTOSIDE IMPORT PERMEASE PROTEIN MGLC"/>
    <property type="match status" value="1"/>
</dbReference>
<dbReference type="Proteomes" id="UP000659630">
    <property type="component" value="Unassembled WGS sequence"/>
</dbReference>
<feature type="transmembrane region" description="Helical" evidence="6">
    <location>
        <begin position="103"/>
        <end position="122"/>
    </location>
</feature>
<dbReference type="GO" id="GO:0005886">
    <property type="term" value="C:plasma membrane"/>
    <property type="evidence" value="ECO:0007669"/>
    <property type="project" value="UniProtKB-SubCell"/>
</dbReference>
<dbReference type="PANTHER" id="PTHR32196">
    <property type="entry name" value="ABC TRANSPORTER PERMEASE PROTEIN YPHD-RELATED-RELATED"/>
    <property type="match status" value="1"/>
</dbReference>
<evidence type="ECO:0000256" key="4">
    <source>
        <dbReference type="ARBA" id="ARBA00022989"/>
    </source>
</evidence>
<evidence type="ECO:0000256" key="5">
    <source>
        <dbReference type="ARBA" id="ARBA00023136"/>
    </source>
</evidence>
<gene>
    <name evidence="7" type="ORF">H8S23_12615</name>
</gene>
<feature type="transmembrane region" description="Helical" evidence="6">
    <location>
        <begin position="266"/>
        <end position="297"/>
    </location>
</feature>
<name>A0A923RH78_9FIRM</name>
<keyword evidence="2" id="KW-1003">Cell membrane</keyword>
<dbReference type="InterPro" id="IPR001851">
    <property type="entry name" value="ABC_transp_permease"/>
</dbReference>
<keyword evidence="5 6" id="KW-0472">Membrane</keyword>
<dbReference type="CDD" id="cd06579">
    <property type="entry name" value="TM_PBP1_transp_AraH_like"/>
    <property type="match status" value="1"/>
</dbReference>
<protein>
    <submittedName>
        <fullName evidence="7">Beta-methylgalactoside transporter</fullName>
    </submittedName>
</protein>
<evidence type="ECO:0000256" key="1">
    <source>
        <dbReference type="ARBA" id="ARBA00004651"/>
    </source>
</evidence>